<evidence type="ECO:0000256" key="1">
    <source>
        <dbReference type="ARBA" id="ARBA00004555"/>
    </source>
</evidence>
<name>A0A069DQ86_9HEMI</name>
<evidence type="ECO:0000256" key="7">
    <source>
        <dbReference type="ARBA" id="ARBA00046052"/>
    </source>
</evidence>
<proteinExistence type="evidence at transcript level"/>
<keyword evidence="3 9" id="KW-0256">Endoplasmic reticulum</keyword>
<dbReference type="EMBL" id="GBGD01002854">
    <property type="protein sequence ID" value="JAC86035.1"/>
    <property type="molecule type" value="mRNA"/>
</dbReference>
<evidence type="ECO:0000256" key="9">
    <source>
        <dbReference type="RuleBase" id="RU366065"/>
    </source>
</evidence>
<evidence type="ECO:0000256" key="2">
    <source>
        <dbReference type="ARBA" id="ARBA00022448"/>
    </source>
</evidence>
<reference evidence="10" key="1">
    <citation type="journal article" date="2015" name="J. Med. Entomol.">
        <title>A Deep Insight Into the Sialotranscriptome of the Chagas Disease Vector, Panstrongylus megistus (Hemiptera: Heteroptera).</title>
        <authorList>
            <person name="Ribeiro J.M."/>
            <person name="Schwarz A."/>
            <person name="Francischetti I.M."/>
        </authorList>
    </citation>
    <scope>NUCLEOTIDE SEQUENCE</scope>
    <source>
        <tissue evidence="10">Salivary glands</tissue>
    </source>
</reference>
<comment type="subcellular location">
    <subcellularLocation>
        <location evidence="9">Endoplasmic reticulum</location>
    </subcellularLocation>
    <subcellularLocation>
        <location evidence="9">Golgi apparatus</location>
        <location evidence="9">cis-Golgi network</location>
    </subcellularLocation>
    <subcellularLocation>
        <location evidence="1">Golgi apparatus</location>
    </subcellularLocation>
</comment>
<evidence type="ECO:0000256" key="4">
    <source>
        <dbReference type="ARBA" id="ARBA00022892"/>
    </source>
</evidence>
<dbReference type="GO" id="GO:0005794">
    <property type="term" value="C:Golgi apparatus"/>
    <property type="evidence" value="ECO:0007669"/>
    <property type="project" value="UniProtKB-SubCell"/>
</dbReference>
<evidence type="ECO:0000256" key="8">
    <source>
        <dbReference type="ARBA" id="ARBA00046941"/>
    </source>
</evidence>
<evidence type="ECO:0000256" key="5">
    <source>
        <dbReference type="ARBA" id="ARBA00023034"/>
    </source>
</evidence>
<keyword evidence="4 9" id="KW-0931">ER-Golgi transport</keyword>
<comment type="subunit">
    <text evidence="8">Component of the multisubunit TRAPP (transport protein particle) complex, which includes at least TRAPPC2, TRAPPC2L, TRAPPC3, TRAPPC3L, TRAPPC4, TRAPPC5, TRAPPC8, TRAPPC9, TRAPPC10, TRAPPC11 and TRAPPC12. Interacts with SDC2.</text>
</comment>
<dbReference type="GO" id="GO:0005783">
    <property type="term" value="C:endoplasmic reticulum"/>
    <property type="evidence" value="ECO:0007669"/>
    <property type="project" value="UniProtKB-SubCell"/>
</dbReference>
<protein>
    <recommendedName>
        <fullName evidence="9">Trafficking protein particle complex subunit</fullName>
    </recommendedName>
</protein>
<comment type="subunit">
    <text evidence="9">Part of the multisubunit transport protein particle (TRAPP) complex.</text>
</comment>
<dbReference type="AlphaFoldDB" id="A0A069DQ86"/>
<dbReference type="SMART" id="SM01399">
    <property type="entry name" value="Sybindin"/>
    <property type="match status" value="1"/>
</dbReference>
<organism evidence="10">
    <name type="scientific">Panstrongylus megistus</name>
    <dbReference type="NCBI Taxonomy" id="65343"/>
    <lineage>
        <taxon>Eukaryota</taxon>
        <taxon>Metazoa</taxon>
        <taxon>Ecdysozoa</taxon>
        <taxon>Arthropoda</taxon>
        <taxon>Hexapoda</taxon>
        <taxon>Insecta</taxon>
        <taxon>Pterygota</taxon>
        <taxon>Neoptera</taxon>
        <taxon>Paraneoptera</taxon>
        <taxon>Hemiptera</taxon>
        <taxon>Heteroptera</taxon>
        <taxon>Panheteroptera</taxon>
        <taxon>Cimicomorpha</taxon>
        <taxon>Reduviidae</taxon>
        <taxon>Triatominae</taxon>
        <taxon>Panstrongylus</taxon>
    </lineage>
</organism>
<dbReference type="InterPro" id="IPR011012">
    <property type="entry name" value="Longin-like_dom_sf"/>
</dbReference>
<dbReference type="InterPro" id="IPR007233">
    <property type="entry name" value="TRAPPC"/>
</dbReference>
<evidence type="ECO:0000256" key="6">
    <source>
        <dbReference type="ARBA" id="ARBA00038179"/>
    </source>
</evidence>
<dbReference type="PANTHER" id="PTHR23249">
    <property type="entry name" value="TRAFFICKING PROTEIN PARTICLE COMPLEX SUBUNIT"/>
    <property type="match status" value="1"/>
</dbReference>
<dbReference type="PANTHER" id="PTHR23249:SF15">
    <property type="entry name" value="TRAFFICKING PROTEIN PARTICLE COMPLEX SUBUNIT 4"/>
    <property type="match status" value="1"/>
</dbReference>
<dbReference type="Gene3D" id="3.30.450.70">
    <property type="match status" value="1"/>
</dbReference>
<dbReference type="Pfam" id="PF04099">
    <property type="entry name" value="Sybindin"/>
    <property type="match status" value="1"/>
</dbReference>
<dbReference type="SUPFAM" id="SSF64356">
    <property type="entry name" value="SNARE-like"/>
    <property type="match status" value="1"/>
</dbReference>
<evidence type="ECO:0000313" key="10">
    <source>
        <dbReference type="EMBL" id="JAC86035.1"/>
    </source>
</evidence>
<dbReference type="GO" id="GO:0030008">
    <property type="term" value="C:TRAPP complex"/>
    <property type="evidence" value="ECO:0007669"/>
    <property type="project" value="UniProtKB-UniRule"/>
</dbReference>
<evidence type="ECO:0000256" key="3">
    <source>
        <dbReference type="ARBA" id="ARBA00022824"/>
    </source>
</evidence>
<comment type="function">
    <text evidence="7">Core component of the TRAPP complexes which has a function of guanine nucleotide exchange factor activity for Rab1 GTPase. Plays a role in vesicular transport from endoplasmic reticulum to Golgi and autophagy. May play a role in dendrite postsynaptic membrane trafficking.</text>
</comment>
<comment type="similarity">
    <text evidence="6">Belongs to the TRAPP small subunits family. TRAPPC4 subfamily.</text>
</comment>
<dbReference type="FunFam" id="3.30.450.70:FF:000009">
    <property type="entry name" value="Trafficking protein particle complex 4"/>
    <property type="match status" value="1"/>
</dbReference>
<accession>A0A069DQ86</accession>
<keyword evidence="2 9" id="KW-0813">Transport</keyword>
<dbReference type="GO" id="GO:0006888">
    <property type="term" value="P:endoplasmic reticulum to Golgi vesicle-mediated transport"/>
    <property type="evidence" value="ECO:0007669"/>
    <property type="project" value="UniProtKB-UniRule"/>
</dbReference>
<sequence length="218" mass="24427">MVIYGVYIVSKSGGLIFNHDHNIPKVVSEHTFNHPIDIKLVNENKKIVVSFGQHDGIMVGHTLIAVNGTSVSGTQLDDGRDALEMIEDKSNYPLTLRFTRPRVTTNEKIFLASMFYPLFALASQLSPEPKSSGIEVLEADTFKLQCFQTLTGVKFMIVADPAQTGLENILRKIYEIYADFALKNPFYSLDMPIRCELFESNLQALLEQAEKSSNITHV</sequence>
<dbReference type="CDD" id="cd14856">
    <property type="entry name" value="TRAPPC4_synbindin"/>
    <property type="match status" value="1"/>
</dbReference>
<keyword evidence="5 9" id="KW-0333">Golgi apparatus</keyword>